<dbReference type="RefSeq" id="WP_187534439.1">
    <property type="nucleotide sequence ID" value="NZ_CBCSHU010000001.1"/>
</dbReference>
<accession>A0A7G9S062</accession>
<proteinExistence type="predicted"/>
<organism evidence="1 2">
    <name type="scientific">Erysipelothrix inopinata</name>
    <dbReference type="NCBI Taxonomy" id="225084"/>
    <lineage>
        <taxon>Bacteria</taxon>
        <taxon>Bacillati</taxon>
        <taxon>Bacillota</taxon>
        <taxon>Erysipelotrichia</taxon>
        <taxon>Erysipelotrichales</taxon>
        <taxon>Erysipelotrichaceae</taxon>
        <taxon>Erysipelothrix</taxon>
    </lineage>
</organism>
<dbReference type="PANTHER" id="PTHR31118:SF32">
    <property type="entry name" value="KYNURENINE FORMAMIDASE"/>
    <property type="match status" value="1"/>
</dbReference>
<evidence type="ECO:0000313" key="1">
    <source>
        <dbReference type="EMBL" id="QNN61237.1"/>
    </source>
</evidence>
<dbReference type="AlphaFoldDB" id="A0A7G9S062"/>
<dbReference type="KEGG" id="eio:H9L01_02400"/>
<dbReference type="Pfam" id="PF04199">
    <property type="entry name" value="Cyclase"/>
    <property type="match status" value="1"/>
</dbReference>
<dbReference type="InterPro" id="IPR007325">
    <property type="entry name" value="KFase/CYL"/>
</dbReference>
<dbReference type="PANTHER" id="PTHR31118">
    <property type="entry name" value="CYCLASE-LIKE PROTEIN 2"/>
    <property type="match status" value="1"/>
</dbReference>
<evidence type="ECO:0000313" key="2">
    <source>
        <dbReference type="Proteomes" id="UP000515928"/>
    </source>
</evidence>
<protein>
    <submittedName>
        <fullName evidence="1">Cyclase family protein</fullName>
    </submittedName>
</protein>
<keyword evidence="2" id="KW-1185">Reference proteome</keyword>
<dbReference type="SUPFAM" id="SSF102198">
    <property type="entry name" value="Putative cyclase"/>
    <property type="match status" value="1"/>
</dbReference>
<dbReference type="Gene3D" id="3.50.30.50">
    <property type="entry name" value="Putative cyclase"/>
    <property type="match status" value="1"/>
</dbReference>
<dbReference type="InterPro" id="IPR037175">
    <property type="entry name" value="KFase_sf"/>
</dbReference>
<gene>
    <name evidence="1" type="ORF">H9L01_02400</name>
</gene>
<dbReference type="Proteomes" id="UP000515928">
    <property type="component" value="Chromosome"/>
</dbReference>
<sequence>MKIIDLSHPLNDHTPTYPGDPKTVIKEITSLKKDGYLTTRLTTSLHNGTHVDSPCHLSDNTKHIDDYSLDTFIGTPTIIKTSDPIIDLTQSIQDTISNSKIVIFQTNYDTYYGTDDYYSNHPIITLSLADALIDAGVKVVGFDSPSPDKDPFEVHQHLFNHDVLIVENLTNLASLEDYKDIVIHMVPLRIHAEASLIRAYAIVDDEKPF</sequence>
<dbReference type="EMBL" id="CP060715">
    <property type="protein sequence ID" value="QNN61237.1"/>
    <property type="molecule type" value="Genomic_DNA"/>
</dbReference>
<dbReference type="GO" id="GO:0019441">
    <property type="term" value="P:L-tryptophan catabolic process to kynurenine"/>
    <property type="evidence" value="ECO:0007669"/>
    <property type="project" value="InterPro"/>
</dbReference>
<dbReference type="GO" id="GO:0004061">
    <property type="term" value="F:arylformamidase activity"/>
    <property type="evidence" value="ECO:0007669"/>
    <property type="project" value="InterPro"/>
</dbReference>
<reference evidence="1 2" key="1">
    <citation type="submission" date="2020-08" db="EMBL/GenBank/DDBJ databases">
        <title>Genome sequence of Erysipelothrix inopinata DSM 15511T.</title>
        <authorList>
            <person name="Hyun D.-W."/>
            <person name="Bae J.-W."/>
        </authorList>
    </citation>
    <scope>NUCLEOTIDE SEQUENCE [LARGE SCALE GENOMIC DNA]</scope>
    <source>
        <strain evidence="1 2">DSM 15511</strain>
    </source>
</reference>
<name>A0A7G9S062_9FIRM</name>